<reference evidence="4" key="1">
    <citation type="submission" date="2023-03" db="EMBL/GenBank/DDBJ databases">
        <title>Massive genome expansion in bonnet fungi (Mycena s.s.) driven by repeated elements and novel gene families across ecological guilds.</title>
        <authorList>
            <consortium name="Lawrence Berkeley National Laboratory"/>
            <person name="Harder C.B."/>
            <person name="Miyauchi S."/>
            <person name="Viragh M."/>
            <person name="Kuo A."/>
            <person name="Thoen E."/>
            <person name="Andreopoulos B."/>
            <person name="Lu D."/>
            <person name="Skrede I."/>
            <person name="Drula E."/>
            <person name="Henrissat B."/>
            <person name="Morin E."/>
            <person name="Kohler A."/>
            <person name="Barry K."/>
            <person name="LaButti K."/>
            <person name="Morin E."/>
            <person name="Salamov A."/>
            <person name="Lipzen A."/>
            <person name="Mereny Z."/>
            <person name="Hegedus B."/>
            <person name="Baldrian P."/>
            <person name="Stursova M."/>
            <person name="Weitz H."/>
            <person name="Taylor A."/>
            <person name="Grigoriev I.V."/>
            <person name="Nagy L.G."/>
            <person name="Martin F."/>
            <person name="Kauserud H."/>
        </authorList>
    </citation>
    <scope>NUCLEOTIDE SEQUENCE</scope>
    <source>
        <strain evidence="4">CBHHK200</strain>
    </source>
</reference>
<comment type="caution">
    <text evidence="4">The sequence shown here is derived from an EMBL/GenBank/DDBJ whole genome shotgun (WGS) entry which is preliminary data.</text>
</comment>
<evidence type="ECO:0000259" key="3">
    <source>
        <dbReference type="Pfam" id="PF06738"/>
    </source>
</evidence>
<dbReference type="Proteomes" id="UP001218188">
    <property type="component" value="Unassembled WGS sequence"/>
</dbReference>
<evidence type="ECO:0000313" key="5">
    <source>
        <dbReference type="Proteomes" id="UP001218188"/>
    </source>
</evidence>
<feature type="domain" description="Threonine/serine exporter-like N-terminal" evidence="3">
    <location>
        <begin position="112"/>
        <end position="212"/>
    </location>
</feature>
<feature type="transmembrane region" description="Helical" evidence="2">
    <location>
        <begin position="193"/>
        <end position="211"/>
    </location>
</feature>
<keyword evidence="2" id="KW-0472">Membrane</keyword>
<keyword evidence="2" id="KW-1133">Transmembrane helix</keyword>
<keyword evidence="5" id="KW-1185">Reference proteome</keyword>
<proteinExistence type="inferred from homology"/>
<protein>
    <recommendedName>
        <fullName evidence="3">Threonine/serine exporter-like N-terminal domain-containing protein</fullName>
    </recommendedName>
</protein>
<evidence type="ECO:0000256" key="2">
    <source>
        <dbReference type="SAM" id="Phobius"/>
    </source>
</evidence>
<accession>A0AAD6XCR8</accession>
<sequence>MCGVPAYRLPTQIYASGCVLDIQTNCMCLPAVLLISFHDGATGTSRLGFIRRRSSLSFGILNEACGVYWGLIHDEGSVSEVSRTLDALMLWQRRNVICVDLQYQPRWQLSPLGALLMAIRLLNVRNELYSNLFECVFFHFTLRPQRCSASLTKLFCDSAVASSSVVLILPGFMVLCGALEIMSRNIVMGTVRMCYAVVCSLFLGLGLAVGTEAYERITGRSTDYTSRESRDTEGRGIRRVGCVSATVYSEEQ</sequence>
<evidence type="ECO:0000313" key="4">
    <source>
        <dbReference type="EMBL" id="KAJ7040509.1"/>
    </source>
</evidence>
<keyword evidence="2" id="KW-0812">Transmembrane</keyword>
<feature type="transmembrane region" description="Helical" evidence="2">
    <location>
        <begin position="159"/>
        <end position="181"/>
    </location>
</feature>
<evidence type="ECO:0000256" key="1">
    <source>
        <dbReference type="ARBA" id="ARBA00034125"/>
    </source>
</evidence>
<gene>
    <name evidence="4" type="ORF">C8F04DRAFT_1032289</name>
</gene>
<dbReference type="PANTHER" id="PTHR31082">
    <property type="entry name" value="PHEROMONE-REGULATED MEMBRANE PROTEIN 10"/>
    <property type="match status" value="1"/>
</dbReference>
<dbReference type="AlphaFoldDB" id="A0AAD6XCR8"/>
<dbReference type="InterPro" id="IPR010619">
    <property type="entry name" value="ThrE-like_N"/>
</dbReference>
<name>A0AAD6XCR8_9AGAR</name>
<comment type="similarity">
    <text evidence="1">Belongs to the ThrE exporter (TC 2.A.79) family.</text>
</comment>
<dbReference type="EMBL" id="JARJCM010000021">
    <property type="protein sequence ID" value="KAJ7040509.1"/>
    <property type="molecule type" value="Genomic_DNA"/>
</dbReference>
<organism evidence="4 5">
    <name type="scientific">Mycena alexandri</name>
    <dbReference type="NCBI Taxonomy" id="1745969"/>
    <lineage>
        <taxon>Eukaryota</taxon>
        <taxon>Fungi</taxon>
        <taxon>Dikarya</taxon>
        <taxon>Basidiomycota</taxon>
        <taxon>Agaricomycotina</taxon>
        <taxon>Agaricomycetes</taxon>
        <taxon>Agaricomycetidae</taxon>
        <taxon>Agaricales</taxon>
        <taxon>Marasmiineae</taxon>
        <taxon>Mycenaceae</taxon>
        <taxon>Mycena</taxon>
    </lineage>
</organism>
<dbReference type="PANTHER" id="PTHR31082:SF4">
    <property type="entry name" value="PHEROMONE-REGULATED MEMBRANE PROTEIN 10"/>
    <property type="match status" value="1"/>
</dbReference>
<dbReference type="InterPro" id="IPR051361">
    <property type="entry name" value="ThrE/Ser_Exporter"/>
</dbReference>
<dbReference type="GO" id="GO:0022857">
    <property type="term" value="F:transmembrane transporter activity"/>
    <property type="evidence" value="ECO:0007669"/>
    <property type="project" value="InterPro"/>
</dbReference>
<dbReference type="Pfam" id="PF06738">
    <property type="entry name" value="ThrE"/>
    <property type="match status" value="1"/>
</dbReference>